<name>A0A9P4PVD1_9PLEO</name>
<dbReference type="SUPFAM" id="SSF48403">
    <property type="entry name" value="Ankyrin repeat"/>
    <property type="match status" value="1"/>
</dbReference>
<organism evidence="1 2">
    <name type="scientific">Karstenula rhodostoma CBS 690.94</name>
    <dbReference type="NCBI Taxonomy" id="1392251"/>
    <lineage>
        <taxon>Eukaryota</taxon>
        <taxon>Fungi</taxon>
        <taxon>Dikarya</taxon>
        <taxon>Ascomycota</taxon>
        <taxon>Pezizomycotina</taxon>
        <taxon>Dothideomycetes</taxon>
        <taxon>Pleosporomycetidae</taxon>
        <taxon>Pleosporales</taxon>
        <taxon>Massarineae</taxon>
        <taxon>Didymosphaeriaceae</taxon>
        <taxon>Karstenula</taxon>
    </lineage>
</organism>
<proteinExistence type="predicted"/>
<dbReference type="Gene3D" id="1.25.40.20">
    <property type="entry name" value="Ankyrin repeat-containing domain"/>
    <property type="match status" value="1"/>
</dbReference>
<reference evidence="1" key="1">
    <citation type="journal article" date="2020" name="Stud. Mycol.">
        <title>101 Dothideomycetes genomes: a test case for predicting lifestyles and emergence of pathogens.</title>
        <authorList>
            <person name="Haridas S."/>
            <person name="Albert R."/>
            <person name="Binder M."/>
            <person name="Bloem J."/>
            <person name="Labutti K."/>
            <person name="Salamov A."/>
            <person name="Andreopoulos B."/>
            <person name="Baker S."/>
            <person name="Barry K."/>
            <person name="Bills G."/>
            <person name="Bluhm B."/>
            <person name="Cannon C."/>
            <person name="Castanera R."/>
            <person name="Culley D."/>
            <person name="Daum C."/>
            <person name="Ezra D."/>
            <person name="Gonzalez J."/>
            <person name="Henrissat B."/>
            <person name="Kuo A."/>
            <person name="Liang C."/>
            <person name="Lipzen A."/>
            <person name="Lutzoni F."/>
            <person name="Magnuson J."/>
            <person name="Mondo S."/>
            <person name="Nolan M."/>
            <person name="Ohm R."/>
            <person name="Pangilinan J."/>
            <person name="Park H.-J."/>
            <person name="Ramirez L."/>
            <person name="Alfaro M."/>
            <person name="Sun H."/>
            <person name="Tritt A."/>
            <person name="Yoshinaga Y."/>
            <person name="Zwiers L.-H."/>
            <person name="Turgeon B."/>
            <person name="Goodwin S."/>
            <person name="Spatafora J."/>
            <person name="Crous P."/>
            <person name="Grigoriev I."/>
        </authorList>
    </citation>
    <scope>NUCLEOTIDE SEQUENCE</scope>
    <source>
        <strain evidence="1">CBS 690.94</strain>
    </source>
</reference>
<dbReference type="AlphaFoldDB" id="A0A9P4PVD1"/>
<dbReference type="InterPro" id="IPR036770">
    <property type="entry name" value="Ankyrin_rpt-contain_sf"/>
</dbReference>
<keyword evidence="2" id="KW-1185">Reference proteome</keyword>
<comment type="caution">
    <text evidence="1">The sequence shown here is derived from an EMBL/GenBank/DDBJ whole genome shotgun (WGS) entry which is preliminary data.</text>
</comment>
<dbReference type="EMBL" id="MU001494">
    <property type="protein sequence ID" value="KAF2449913.1"/>
    <property type="molecule type" value="Genomic_DNA"/>
</dbReference>
<evidence type="ECO:0000313" key="1">
    <source>
        <dbReference type="EMBL" id="KAF2449913.1"/>
    </source>
</evidence>
<dbReference type="OrthoDB" id="366390at2759"/>
<dbReference type="Proteomes" id="UP000799764">
    <property type="component" value="Unassembled WGS sequence"/>
</dbReference>
<protein>
    <recommendedName>
        <fullName evidence="3">Ankyrin</fullName>
    </recommendedName>
</protein>
<evidence type="ECO:0000313" key="2">
    <source>
        <dbReference type="Proteomes" id="UP000799764"/>
    </source>
</evidence>
<sequence>MELQRLPVELRVMIWVYLVDDQGLEPSLKIGFAFRSMDIYKEIRNVVVERSPISEFGKGLGRKILRSSLNDILEQRVKQYRQGKLEPVKSARTKKLEREPYFVPEYITSILDHVEEISSKLTGFNAHHDRTKRESILCDVMVYHHSQSDWANCPDLTGHIKSETELLRLLTLNRNCPTNRDLIEKWEDTFERACIGALAAIGHHEALQVTLSPSMCEMGYNSYAFPYPFCAAVLAGQHSVIDAVLNDLMNIHEPEDFSPEVLLGGAACALKRGKLDIAKEILELGADFLPVVASGTFEIFLAKAVESGDACVVSLVLDMAHDCSRKCYIDAFANACKNGQVTIAGLFFEKNILNINQNFKVAGLASFSTVEHTDPISTAIMHAPCGKSRAALVKELIRLGASPDGPRIMSKGFWCLPLVVAARMGCQETILVLLNSFADLTLSSDPKAEDEKLAVLKRISDRFQYGLQYLIKPSVRQELRKQLGFGAEPDRNEPSPFIALAMGVKEYRWGDVQSLLNSGAAVNFRPAGWRALIEWDDILKAIHVYFSDGRHDMLSDEAWWKLNKELAYNT</sequence>
<evidence type="ECO:0008006" key="3">
    <source>
        <dbReference type="Google" id="ProtNLM"/>
    </source>
</evidence>
<accession>A0A9P4PVD1</accession>
<gene>
    <name evidence="1" type="ORF">P171DRAFT_202690</name>
</gene>